<dbReference type="InterPro" id="IPR050095">
    <property type="entry name" value="ECF_ABC_transporter_ATP-bd"/>
</dbReference>
<evidence type="ECO:0000313" key="6">
    <source>
        <dbReference type="EMBL" id="GEJ59132.1"/>
    </source>
</evidence>
<dbReference type="PANTHER" id="PTHR43553:SF24">
    <property type="entry name" value="ENERGY-COUPLING FACTOR TRANSPORTER ATP-BINDING PROTEIN ECFA1"/>
    <property type="match status" value="1"/>
</dbReference>
<dbReference type="InterPro" id="IPR015856">
    <property type="entry name" value="ABC_transpr_CbiO/EcfA_su"/>
</dbReference>
<dbReference type="SMART" id="SM00382">
    <property type="entry name" value="AAA"/>
    <property type="match status" value="1"/>
</dbReference>
<dbReference type="InterPro" id="IPR027417">
    <property type="entry name" value="P-loop_NTPase"/>
</dbReference>
<gene>
    <name evidence="6" type="ORF">AMYX_38730</name>
</gene>
<reference evidence="7" key="1">
    <citation type="journal article" date="2020" name="Appl. Environ. Microbiol.">
        <title>Diazotrophic Anaeromyxobacter Isolates from Soils.</title>
        <authorList>
            <person name="Masuda Y."/>
            <person name="Yamanaka H."/>
            <person name="Xu Z.X."/>
            <person name="Shiratori Y."/>
            <person name="Aono T."/>
            <person name="Amachi S."/>
            <person name="Senoo K."/>
            <person name="Itoh H."/>
        </authorList>
    </citation>
    <scope>NUCLEOTIDE SEQUENCE [LARGE SCALE GENOMIC DNA]</scope>
    <source>
        <strain evidence="7">R267</strain>
    </source>
</reference>
<dbReference type="PROSITE" id="PS50893">
    <property type="entry name" value="ABC_TRANSPORTER_2"/>
    <property type="match status" value="1"/>
</dbReference>
<dbReference type="Proteomes" id="UP000503640">
    <property type="component" value="Unassembled WGS sequence"/>
</dbReference>
<keyword evidence="7" id="KW-1185">Reference proteome</keyword>
<evidence type="ECO:0000256" key="2">
    <source>
        <dbReference type="ARBA" id="ARBA00022448"/>
    </source>
</evidence>
<dbReference type="GO" id="GO:0016887">
    <property type="term" value="F:ATP hydrolysis activity"/>
    <property type="evidence" value="ECO:0007669"/>
    <property type="project" value="InterPro"/>
</dbReference>
<dbReference type="Gene3D" id="3.40.50.300">
    <property type="entry name" value="P-loop containing nucleotide triphosphate hydrolases"/>
    <property type="match status" value="1"/>
</dbReference>
<dbReference type="PANTHER" id="PTHR43553">
    <property type="entry name" value="HEAVY METAL TRANSPORTER"/>
    <property type="match status" value="1"/>
</dbReference>
<dbReference type="EMBL" id="BJTG01000011">
    <property type="protein sequence ID" value="GEJ59132.1"/>
    <property type="molecule type" value="Genomic_DNA"/>
</dbReference>
<evidence type="ECO:0000256" key="1">
    <source>
        <dbReference type="ARBA" id="ARBA00005417"/>
    </source>
</evidence>
<protein>
    <submittedName>
        <fullName evidence="6">ABC transporter</fullName>
    </submittedName>
</protein>
<evidence type="ECO:0000256" key="4">
    <source>
        <dbReference type="ARBA" id="ARBA00022840"/>
    </source>
</evidence>
<sequence length="242" mass="25377">MIRARDLSFAYPGGPPVLEAVSFEVAAGGLCGVVGANGCGKSTLLALMAGLFEPTAGTLTVRGEPSPGRGGGVRDGVALVLQDPDQQIIGATVEEDLLLGLPPRDARRADEACALAARLGLSELAAPVQTLSLGQRRKLCIATALRDGPEVLVLDEPFAGLDYPSALEMRALLAANRQAGRTQVIASHDVEPFADLADAWLVLARGRLALGGPTEAVFPELRRHGVRPPSAWRPGLEVPRWE</sequence>
<comment type="caution">
    <text evidence="6">The sequence shown here is derived from an EMBL/GenBank/DDBJ whole genome shotgun (WGS) entry which is preliminary data.</text>
</comment>
<evidence type="ECO:0000313" key="7">
    <source>
        <dbReference type="Proteomes" id="UP000503640"/>
    </source>
</evidence>
<dbReference type="GO" id="GO:0042626">
    <property type="term" value="F:ATPase-coupled transmembrane transporter activity"/>
    <property type="evidence" value="ECO:0007669"/>
    <property type="project" value="TreeGrafter"/>
</dbReference>
<accession>A0A7I9VRS4</accession>
<keyword evidence="3" id="KW-0547">Nucleotide-binding</keyword>
<evidence type="ECO:0000256" key="3">
    <source>
        <dbReference type="ARBA" id="ARBA00022741"/>
    </source>
</evidence>
<dbReference type="InterPro" id="IPR003593">
    <property type="entry name" value="AAA+_ATPase"/>
</dbReference>
<dbReference type="CDD" id="cd03225">
    <property type="entry name" value="ABC_cobalt_CbiO_domain1"/>
    <property type="match status" value="1"/>
</dbReference>
<evidence type="ECO:0000259" key="5">
    <source>
        <dbReference type="PROSITE" id="PS50893"/>
    </source>
</evidence>
<keyword evidence="2" id="KW-0813">Transport</keyword>
<dbReference type="GO" id="GO:0043190">
    <property type="term" value="C:ATP-binding cassette (ABC) transporter complex"/>
    <property type="evidence" value="ECO:0007669"/>
    <property type="project" value="TreeGrafter"/>
</dbReference>
<name>A0A7I9VRS4_9BACT</name>
<keyword evidence="4" id="KW-0067">ATP-binding</keyword>
<proteinExistence type="inferred from homology"/>
<dbReference type="RefSeq" id="WP_176068350.1">
    <property type="nucleotide sequence ID" value="NZ_BJTG01000011.1"/>
</dbReference>
<dbReference type="InterPro" id="IPR003439">
    <property type="entry name" value="ABC_transporter-like_ATP-bd"/>
</dbReference>
<feature type="domain" description="ABC transporter" evidence="5">
    <location>
        <begin position="2"/>
        <end position="230"/>
    </location>
</feature>
<dbReference type="PROSITE" id="PS00211">
    <property type="entry name" value="ABC_TRANSPORTER_1"/>
    <property type="match status" value="1"/>
</dbReference>
<organism evidence="6 7">
    <name type="scientific">Anaeromyxobacter diazotrophicus</name>
    <dbReference type="NCBI Taxonomy" id="2590199"/>
    <lineage>
        <taxon>Bacteria</taxon>
        <taxon>Pseudomonadati</taxon>
        <taxon>Myxococcota</taxon>
        <taxon>Myxococcia</taxon>
        <taxon>Myxococcales</taxon>
        <taxon>Cystobacterineae</taxon>
        <taxon>Anaeromyxobacteraceae</taxon>
        <taxon>Anaeromyxobacter</taxon>
    </lineage>
</organism>
<comment type="similarity">
    <text evidence="1">Belongs to the ABC transporter superfamily.</text>
</comment>
<dbReference type="GO" id="GO:0005524">
    <property type="term" value="F:ATP binding"/>
    <property type="evidence" value="ECO:0007669"/>
    <property type="project" value="UniProtKB-KW"/>
</dbReference>
<dbReference type="SUPFAM" id="SSF52540">
    <property type="entry name" value="P-loop containing nucleoside triphosphate hydrolases"/>
    <property type="match status" value="1"/>
</dbReference>
<dbReference type="InterPro" id="IPR017871">
    <property type="entry name" value="ABC_transporter-like_CS"/>
</dbReference>
<dbReference type="Pfam" id="PF00005">
    <property type="entry name" value="ABC_tran"/>
    <property type="match status" value="1"/>
</dbReference>
<dbReference type="AlphaFoldDB" id="A0A7I9VRS4"/>